<evidence type="ECO:0000256" key="1">
    <source>
        <dbReference type="SAM" id="MobiDB-lite"/>
    </source>
</evidence>
<keyword evidence="3" id="KW-0347">Helicase</keyword>
<keyword evidence="3" id="KW-0547">Nucleotide-binding</keyword>
<organism evidence="3 4">
    <name type="scientific">Gordonia otitidis (strain DSM 44809 / CCUG 52243 / JCM 12355 / NBRC 100426 / IFM 10032)</name>
    <dbReference type="NCBI Taxonomy" id="1108044"/>
    <lineage>
        <taxon>Bacteria</taxon>
        <taxon>Bacillati</taxon>
        <taxon>Actinomycetota</taxon>
        <taxon>Actinomycetes</taxon>
        <taxon>Mycobacteriales</taxon>
        <taxon>Gordoniaceae</taxon>
        <taxon>Gordonia</taxon>
    </lineage>
</organism>
<dbReference type="SUPFAM" id="SSF52540">
    <property type="entry name" value="P-loop containing nucleoside triphosphate hydrolases"/>
    <property type="match status" value="1"/>
</dbReference>
<dbReference type="Proteomes" id="UP000005038">
    <property type="component" value="Unassembled WGS sequence"/>
</dbReference>
<dbReference type="InterPro" id="IPR027417">
    <property type="entry name" value="P-loop_NTPase"/>
</dbReference>
<keyword evidence="3" id="KW-0378">Hydrolase</keyword>
<dbReference type="InterPro" id="IPR014001">
    <property type="entry name" value="Helicase_ATP-bd"/>
</dbReference>
<dbReference type="AlphaFoldDB" id="H5TIK5"/>
<proteinExistence type="predicted"/>
<comment type="caution">
    <text evidence="3">The sequence shown here is derived from an EMBL/GenBank/DDBJ whole genome shotgun (WGS) entry which is preliminary data.</text>
</comment>
<protein>
    <submittedName>
        <fullName evidence="3">Helicase</fullName>
    </submittedName>
</protein>
<dbReference type="SMART" id="SM00487">
    <property type="entry name" value="DEXDc"/>
    <property type="match status" value="1"/>
</dbReference>
<accession>H5TIK5</accession>
<evidence type="ECO:0000313" key="4">
    <source>
        <dbReference type="Proteomes" id="UP000005038"/>
    </source>
</evidence>
<dbReference type="EMBL" id="BAFB01000062">
    <property type="protein sequence ID" value="GAB33313.1"/>
    <property type="molecule type" value="Genomic_DNA"/>
</dbReference>
<reference evidence="3" key="1">
    <citation type="submission" date="2012-02" db="EMBL/GenBank/DDBJ databases">
        <title>Whole genome shotgun sequence of Gordonia otitidis NBRC 100426.</title>
        <authorList>
            <person name="Yoshida I."/>
            <person name="Hosoyama A."/>
            <person name="Tsuchikane K."/>
            <person name="Katsumata H."/>
            <person name="Yamazaki S."/>
            <person name="Fujita N."/>
        </authorList>
    </citation>
    <scope>NUCLEOTIDE SEQUENCE [LARGE SCALE GENOMIC DNA]</scope>
    <source>
        <strain evidence="3">NBRC 100426</strain>
    </source>
</reference>
<dbReference type="STRING" id="1108044.GOOTI_062_00060"/>
<feature type="region of interest" description="Disordered" evidence="1">
    <location>
        <begin position="1"/>
        <end position="29"/>
    </location>
</feature>
<keyword evidence="4" id="KW-1185">Reference proteome</keyword>
<dbReference type="Gene3D" id="3.40.50.300">
    <property type="entry name" value="P-loop containing nucleotide triphosphate hydrolases"/>
    <property type="match status" value="2"/>
</dbReference>
<evidence type="ECO:0000259" key="2">
    <source>
        <dbReference type="SMART" id="SM00487"/>
    </source>
</evidence>
<dbReference type="GO" id="GO:0004386">
    <property type="term" value="F:helicase activity"/>
    <property type="evidence" value="ECO:0007669"/>
    <property type="project" value="UniProtKB-KW"/>
</dbReference>
<gene>
    <name evidence="3" type="ORF">GOOTI_062_00060</name>
</gene>
<feature type="domain" description="Helicase ATP-binding" evidence="2">
    <location>
        <begin position="98"/>
        <end position="275"/>
    </location>
</feature>
<feature type="compositionally biased region" description="Basic residues" evidence="1">
    <location>
        <begin position="1"/>
        <end position="14"/>
    </location>
</feature>
<evidence type="ECO:0000313" key="3">
    <source>
        <dbReference type="EMBL" id="GAB33313.1"/>
    </source>
</evidence>
<feature type="compositionally biased region" description="Low complexity" evidence="1">
    <location>
        <begin position="15"/>
        <end position="25"/>
    </location>
</feature>
<name>H5TIK5_GORO1</name>
<keyword evidence="3" id="KW-0067">ATP-binding</keyword>
<sequence length="568" mass="61864">MATTKRRRRRKKPAARPTAAAAPAALSTPPPGQRVWVLDLPFRMSYPAVRWYPGNRCHAFIGAALPDALVPYRSQPYTLLRRIEDSLNPTPGPAAVAEPKTPRAEQVAMAEHAVAALRSYSAAHLSAAPGTGKTCAAILAVRQYLHDRPGAEILIVVDRPTALTIPSWREWLAAVGDGGMRWTIVSPDSLGKLVGVGGKPLIDFDLCIIDEVQAFRHPTRRTQQLRQICRFRRKSRPALLTITATLGHNPAEYLMLAPLLAAVRNEPLSGWSDVGARLIAEGLPLEPNPFTPGDYRWNAAARAEPRLQQHATEIVQQWLLGSSPPAMVYQPAPWGPPVVKAIGVDLTAQQRRDYALAWSEFRRANDIARSGNDGDGGRAALVRFRQKAAFLRVQATVDLALSQAAKGRQVVIAVSFVSAAGEPIADAIEAAGVACARLFGDHPLREERMAFQRGHKPVCVLSKTSAISLQANEEFADGTRATSARRIGIWHMPSWSGIEAAQTIGRIHRFHEQAPFFLLFSRDTVEERAATVMVQNAQAAIASGGASIGMWSAVARTFGVQWLTPENE</sequence>